<accession>A0ABU1MAV5</accession>
<comment type="caution">
    <text evidence="1">The sequence shown here is derived from an EMBL/GenBank/DDBJ whole genome shotgun (WGS) entry which is preliminary data.</text>
</comment>
<gene>
    <name evidence="1" type="ORF">J2782_002916</name>
</gene>
<sequence>MKTASAISALCIALHYNYSAGLNSISGNAPSSGVAGQSFAYKAFGIAQITSFAEIELDRITITIDGDK</sequence>
<dbReference type="Proteomes" id="UP001184614">
    <property type="component" value="Unassembled WGS sequence"/>
</dbReference>
<evidence type="ECO:0000313" key="2">
    <source>
        <dbReference type="Proteomes" id="UP001184614"/>
    </source>
</evidence>
<keyword evidence="2" id="KW-1185">Reference proteome</keyword>
<proteinExistence type="predicted"/>
<organism evidence="1 2">
    <name type="scientific">Brucella pseudogrignonensis</name>
    <dbReference type="NCBI Taxonomy" id="419475"/>
    <lineage>
        <taxon>Bacteria</taxon>
        <taxon>Pseudomonadati</taxon>
        <taxon>Pseudomonadota</taxon>
        <taxon>Alphaproteobacteria</taxon>
        <taxon>Hyphomicrobiales</taxon>
        <taxon>Brucellaceae</taxon>
        <taxon>Brucella/Ochrobactrum group</taxon>
        <taxon>Brucella</taxon>
    </lineage>
</organism>
<evidence type="ECO:0000313" key="1">
    <source>
        <dbReference type="EMBL" id="MDR6433170.1"/>
    </source>
</evidence>
<dbReference type="EMBL" id="JAVDQT010000004">
    <property type="protein sequence ID" value="MDR6433170.1"/>
    <property type="molecule type" value="Genomic_DNA"/>
</dbReference>
<name>A0ABU1MAV5_9HYPH</name>
<protein>
    <submittedName>
        <fullName evidence="1">Uncharacterized protein</fullName>
    </submittedName>
</protein>
<reference evidence="1 2" key="1">
    <citation type="submission" date="2023-07" db="EMBL/GenBank/DDBJ databases">
        <title>Sorghum-associated microbial communities from plants grown in Nebraska, USA.</title>
        <authorList>
            <person name="Schachtman D."/>
        </authorList>
    </citation>
    <scope>NUCLEOTIDE SEQUENCE [LARGE SCALE GENOMIC DNA]</scope>
    <source>
        <strain evidence="1 2">DS1730</strain>
    </source>
</reference>